<accession>A0A2G8JEV2</accession>
<protein>
    <recommendedName>
        <fullName evidence="7">Small ribosomal subunit protein uS15m</fullName>
    </recommendedName>
    <alternativeName>
        <fullName evidence="8">28S ribosomal protein S15, mitochondrial</fullName>
    </alternativeName>
</protein>
<evidence type="ECO:0000256" key="2">
    <source>
        <dbReference type="ARBA" id="ARBA00008434"/>
    </source>
</evidence>
<keyword evidence="6" id="KW-0687">Ribonucleoprotein</keyword>
<dbReference type="GO" id="GO:0032543">
    <property type="term" value="P:mitochondrial translation"/>
    <property type="evidence" value="ECO:0007669"/>
    <property type="project" value="TreeGrafter"/>
</dbReference>
<evidence type="ECO:0000256" key="7">
    <source>
        <dbReference type="ARBA" id="ARBA00035249"/>
    </source>
</evidence>
<gene>
    <name evidence="9" type="ORF">BSL78_28922</name>
</gene>
<dbReference type="InterPro" id="IPR009068">
    <property type="entry name" value="uS15_NS1_RNA-bd_sf"/>
</dbReference>
<dbReference type="AlphaFoldDB" id="A0A2G8JEV2"/>
<dbReference type="InterPro" id="IPR000589">
    <property type="entry name" value="Ribosomal_uS15"/>
</dbReference>
<dbReference type="Gene3D" id="1.10.287.10">
    <property type="entry name" value="S15/NS1, RNA-binding"/>
    <property type="match status" value="1"/>
</dbReference>
<organism evidence="9 10">
    <name type="scientific">Stichopus japonicus</name>
    <name type="common">Sea cucumber</name>
    <dbReference type="NCBI Taxonomy" id="307972"/>
    <lineage>
        <taxon>Eukaryota</taxon>
        <taxon>Metazoa</taxon>
        <taxon>Echinodermata</taxon>
        <taxon>Eleutherozoa</taxon>
        <taxon>Echinozoa</taxon>
        <taxon>Holothuroidea</taxon>
        <taxon>Aspidochirotacea</taxon>
        <taxon>Aspidochirotida</taxon>
        <taxon>Stichopodidae</taxon>
        <taxon>Apostichopus</taxon>
    </lineage>
</organism>
<dbReference type="PANTHER" id="PTHR46685">
    <property type="entry name" value="28S RIBOSOMAL PROTEIN S15, MITOCHONDRIAL"/>
    <property type="match status" value="1"/>
</dbReference>
<dbReference type="STRING" id="307972.A0A2G8JEV2"/>
<evidence type="ECO:0000256" key="4">
    <source>
        <dbReference type="ARBA" id="ARBA00022980"/>
    </source>
</evidence>
<evidence type="ECO:0000256" key="6">
    <source>
        <dbReference type="ARBA" id="ARBA00023274"/>
    </source>
</evidence>
<evidence type="ECO:0000313" key="9">
    <source>
        <dbReference type="EMBL" id="PIK34255.1"/>
    </source>
</evidence>
<evidence type="ECO:0000256" key="1">
    <source>
        <dbReference type="ARBA" id="ARBA00004173"/>
    </source>
</evidence>
<evidence type="ECO:0000313" key="10">
    <source>
        <dbReference type="Proteomes" id="UP000230750"/>
    </source>
</evidence>
<keyword evidence="4 9" id="KW-0689">Ribosomal protein</keyword>
<dbReference type="GO" id="GO:0005763">
    <property type="term" value="C:mitochondrial small ribosomal subunit"/>
    <property type="evidence" value="ECO:0007669"/>
    <property type="project" value="TreeGrafter"/>
</dbReference>
<reference evidence="9 10" key="1">
    <citation type="journal article" date="2017" name="PLoS Biol.">
        <title>The sea cucumber genome provides insights into morphological evolution and visceral regeneration.</title>
        <authorList>
            <person name="Zhang X."/>
            <person name="Sun L."/>
            <person name="Yuan J."/>
            <person name="Sun Y."/>
            <person name="Gao Y."/>
            <person name="Zhang L."/>
            <person name="Li S."/>
            <person name="Dai H."/>
            <person name="Hamel J.F."/>
            <person name="Liu C."/>
            <person name="Yu Y."/>
            <person name="Liu S."/>
            <person name="Lin W."/>
            <person name="Guo K."/>
            <person name="Jin S."/>
            <person name="Xu P."/>
            <person name="Storey K.B."/>
            <person name="Huan P."/>
            <person name="Zhang T."/>
            <person name="Zhou Y."/>
            <person name="Zhang J."/>
            <person name="Lin C."/>
            <person name="Li X."/>
            <person name="Xing L."/>
            <person name="Huo D."/>
            <person name="Sun M."/>
            <person name="Wang L."/>
            <person name="Mercier A."/>
            <person name="Li F."/>
            <person name="Yang H."/>
            <person name="Xiang J."/>
        </authorList>
    </citation>
    <scope>NUCLEOTIDE SEQUENCE [LARGE SCALE GENOMIC DNA]</scope>
    <source>
        <strain evidence="9">Shaxun</strain>
        <tissue evidence="9">Muscle</tissue>
    </source>
</reference>
<comment type="similarity">
    <text evidence="2">Belongs to the universal ribosomal protein uS15 family.</text>
</comment>
<keyword evidence="10" id="KW-1185">Reference proteome</keyword>
<keyword evidence="3" id="KW-0809">Transit peptide</keyword>
<proteinExistence type="inferred from homology"/>
<sequence>MPHTLGVYRLPSQDQRGYAVKDSAPRSRGKIDPMARFGQLEPSNLKVGYDKLKELQDADEQVKKIFSLEYADDKEIQVYRKSKLVREIQKDPTDYSLPVKRSVSERKVIGLIGRRRKFLKQLRQTDFERFERLLIELGITFTLPPPPQAIRFHTRRYLEKLVVRRKAREQRLKALGEFLMERKNRQMKEIIQLKKELGLDLTEEEVSYIDSEAESG</sequence>
<dbReference type="PANTHER" id="PTHR46685:SF1">
    <property type="entry name" value="SMALL RIBOSOMAL SUBUNIT PROTEIN US15M"/>
    <property type="match status" value="1"/>
</dbReference>
<comment type="subcellular location">
    <subcellularLocation>
        <location evidence="1">Mitochondrion</location>
    </subcellularLocation>
</comment>
<evidence type="ECO:0000256" key="8">
    <source>
        <dbReference type="ARBA" id="ARBA00035528"/>
    </source>
</evidence>
<dbReference type="SUPFAM" id="SSF47060">
    <property type="entry name" value="S15/NS1 RNA-binding domain"/>
    <property type="match status" value="1"/>
</dbReference>
<dbReference type="InterPro" id="IPR052137">
    <property type="entry name" value="uS15_ribosomal"/>
</dbReference>
<dbReference type="EMBL" id="MRZV01002233">
    <property type="protein sequence ID" value="PIK34255.1"/>
    <property type="molecule type" value="Genomic_DNA"/>
</dbReference>
<dbReference type="GO" id="GO:0003735">
    <property type="term" value="F:structural constituent of ribosome"/>
    <property type="evidence" value="ECO:0007669"/>
    <property type="project" value="InterPro"/>
</dbReference>
<comment type="caution">
    <text evidence="9">The sequence shown here is derived from an EMBL/GenBank/DDBJ whole genome shotgun (WGS) entry which is preliminary data.</text>
</comment>
<dbReference type="OrthoDB" id="441444at2759"/>
<dbReference type="Proteomes" id="UP000230750">
    <property type="component" value="Unassembled WGS sequence"/>
</dbReference>
<keyword evidence="5" id="KW-0496">Mitochondrion</keyword>
<dbReference type="SMART" id="SM01387">
    <property type="entry name" value="Ribosomal_S15"/>
    <property type="match status" value="1"/>
</dbReference>
<dbReference type="GO" id="GO:0003723">
    <property type="term" value="F:RNA binding"/>
    <property type="evidence" value="ECO:0007669"/>
    <property type="project" value="TreeGrafter"/>
</dbReference>
<name>A0A2G8JEV2_STIJA</name>
<evidence type="ECO:0000256" key="5">
    <source>
        <dbReference type="ARBA" id="ARBA00023128"/>
    </source>
</evidence>
<evidence type="ECO:0000256" key="3">
    <source>
        <dbReference type="ARBA" id="ARBA00022946"/>
    </source>
</evidence>